<proteinExistence type="predicted"/>
<reference evidence="1 2" key="1">
    <citation type="submission" date="2019-06" db="EMBL/GenBank/DDBJ databases">
        <title>WGS assembly of Gossypium darwinii.</title>
        <authorList>
            <person name="Chen Z.J."/>
            <person name="Sreedasyam A."/>
            <person name="Ando A."/>
            <person name="Song Q."/>
            <person name="De L."/>
            <person name="Hulse-Kemp A."/>
            <person name="Ding M."/>
            <person name="Ye W."/>
            <person name="Kirkbride R."/>
            <person name="Jenkins J."/>
            <person name="Plott C."/>
            <person name="Lovell J."/>
            <person name="Lin Y.-M."/>
            <person name="Vaughn R."/>
            <person name="Liu B."/>
            <person name="Li W."/>
            <person name="Simpson S."/>
            <person name="Scheffler B."/>
            <person name="Saski C."/>
            <person name="Grover C."/>
            <person name="Hu G."/>
            <person name="Conover J."/>
            <person name="Carlson J."/>
            <person name="Shu S."/>
            <person name="Boston L."/>
            <person name="Williams M."/>
            <person name="Peterson D."/>
            <person name="Mcgee K."/>
            <person name="Jones D."/>
            <person name="Wendel J."/>
            <person name="Stelly D."/>
            <person name="Grimwood J."/>
            <person name="Schmutz J."/>
        </authorList>
    </citation>
    <scope>NUCLEOTIDE SEQUENCE [LARGE SCALE GENOMIC DNA]</scope>
    <source>
        <strain evidence="1">1808015.09</strain>
    </source>
</reference>
<gene>
    <name evidence="1" type="ORF">ES288_D09G159200v1</name>
</gene>
<dbReference type="EMBL" id="CM017709">
    <property type="protein sequence ID" value="TYG54066.1"/>
    <property type="molecule type" value="Genomic_DNA"/>
</dbReference>
<sequence length="101" mass="11824">MATSDLFCTLAMMIVQATILKPSNTSFLHFLPLSTDFPPQYVLSDHHFRQICGKFQLYSYCCPSLYLRIRTRVGGLGRYFHKRFVVCLICDKPFNMHLWLL</sequence>
<accession>A0A5D2BEX6</accession>
<dbReference type="AlphaFoldDB" id="A0A5D2BEX6"/>
<organism evidence="1 2">
    <name type="scientific">Gossypium darwinii</name>
    <name type="common">Darwin's cotton</name>
    <name type="synonym">Gossypium barbadense var. darwinii</name>
    <dbReference type="NCBI Taxonomy" id="34276"/>
    <lineage>
        <taxon>Eukaryota</taxon>
        <taxon>Viridiplantae</taxon>
        <taxon>Streptophyta</taxon>
        <taxon>Embryophyta</taxon>
        <taxon>Tracheophyta</taxon>
        <taxon>Spermatophyta</taxon>
        <taxon>Magnoliopsida</taxon>
        <taxon>eudicotyledons</taxon>
        <taxon>Gunneridae</taxon>
        <taxon>Pentapetalae</taxon>
        <taxon>rosids</taxon>
        <taxon>malvids</taxon>
        <taxon>Malvales</taxon>
        <taxon>Malvaceae</taxon>
        <taxon>Malvoideae</taxon>
        <taxon>Gossypium</taxon>
    </lineage>
</organism>
<protein>
    <submittedName>
        <fullName evidence="1">Uncharacterized protein</fullName>
    </submittedName>
</protein>
<evidence type="ECO:0000313" key="2">
    <source>
        <dbReference type="Proteomes" id="UP000323506"/>
    </source>
</evidence>
<evidence type="ECO:0000313" key="1">
    <source>
        <dbReference type="EMBL" id="TYG54066.1"/>
    </source>
</evidence>
<name>A0A5D2BEX6_GOSDA</name>
<dbReference type="Proteomes" id="UP000323506">
    <property type="component" value="Chromosome D09"/>
</dbReference>
<keyword evidence="2" id="KW-1185">Reference proteome</keyword>